<reference evidence="1 2" key="1">
    <citation type="submission" date="2007-08" db="EMBL/GenBank/DDBJ databases">
        <authorList>
            <consortium name="The Vibrio harveyi Genome Sequencing Project"/>
            <person name="Bassler B."/>
            <person name="Clifton S.W."/>
            <person name="Fulton L."/>
            <person name="Delehaunty K."/>
            <person name="Fronick C."/>
            <person name="Harrison M."/>
            <person name="Markivic C."/>
            <person name="Fulton R."/>
            <person name="Tin-Wollam A.-M."/>
            <person name="Shah N."/>
            <person name="Pepin K."/>
            <person name="Nash W."/>
            <person name="Thiruvilangam P."/>
            <person name="Bhonagiri V."/>
            <person name="Waters C."/>
            <person name="Tu K.C."/>
            <person name="Irgon J."/>
            <person name="Wilson R.K."/>
        </authorList>
    </citation>
    <scope>NUCLEOTIDE SEQUENCE [LARGE SCALE GENOMIC DNA]</scope>
    <source>
        <strain evidence="2">ATCC BAA-1116 / BB120</strain>
    </source>
</reference>
<organism evidence="1 2">
    <name type="scientific">Vibrio campbellii (strain ATCC BAA-1116)</name>
    <dbReference type="NCBI Taxonomy" id="2902295"/>
    <lineage>
        <taxon>Bacteria</taxon>
        <taxon>Pseudomonadati</taxon>
        <taxon>Pseudomonadota</taxon>
        <taxon>Gammaproteobacteria</taxon>
        <taxon>Vibrionales</taxon>
        <taxon>Vibrionaceae</taxon>
        <taxon>Vibrio</taxon>
    </lineage>
</organism>
<protein>
    <submittedName>
        <fullName evidence="1">Uncharacterized protein</fullName>
    </submittedName>
</protein>
<proteinExistence type="predicted"/>
<gene>
    <name evidence="1" type="ordered locus">VIBHAR_01561</name>
</gene>
<accession>A7N1M8</accession>
<dbReference type="AlphaFoldDB" id="A7N1M8"/>
<evidence type="ECO:0000313" key="2">
    <source>
        <dbReference type="Proteomes" id="UP000008152"/>
    </source>
</evidence>
<name>A7N1M8_VIBC1</name>
<sequence length="52" mass="5883">MKKVAVVTTPNRAILNALVSQIIQMDRLKIDLVALPVLQNQLNRVLHPKIVR</sequence>
<evidence type="ECO:0000313" key="1">
    <source>
        <dbReference type="EMBL" id="ABU70531.1"/>
    </source>
</evidence>
<dbReference type="KEGG" id="vha:VIBHAR_01561"/>
<dbReference type="Proteomes" id="UP000008152">
    <property type="component" value="Chromosome I"/>
</dbReference>
<dbReference type="EMBL" id="CP000789">
    <property type="protein sequence ID" value="ABU70531.1"/>
    <property type="molecule type" value="Genomic_DNA"/>
</dbReference>